<evidence type="ECO:0000313" key="3">
    <source>
        <dbReference type="Proteomes" id="UP001140949"/>
    </source>
</evidence>
<proteinExistence type="predicted"/>
<feature type="region of interest" description="Disordered" evidence="1">
    <location>
        <begin position="1"/>
        <end position="31"/>
    </location>
</feature>
<feature type="compositionally biased region" description="Polar residues" evidence="1">
    <location>
        <begin position="1"/>
        <end position="16"/>
    </location>
</feature>
<evidence type="ECO:0000256" key="1">
    <source>
        <dbReference type="SAM" id="MobiDB-lite"/>
    </source>
</evidence>
<reference evidence="2" key="2">
    <citation type="submission" date="2023-04" db="EMBL/GenBank/DDBJ databases">
        <authorList>
            <person name="Bruccoleri R.E."/>
            <person name="Oakeley E.J."/>
            <person name="Faust A.-M."/>
            <person name="Dessus-Babus S."/>
            <person name="Altorfer M."/>
            <person name="Burckhardt D."/>
            <person name="Oertli M."/>
            <person name="Naumann U."/>
            <person name="Petersen F."/>
            <person name="Wong J."/>
        </authorList>
    </citation>
    <scope>NUCLEOTIDE SEQUENCE</scope>
    <source>
        <strain evidence="2">GSM-AAB239-AS_SAM_17_03QT</strain>
        <tissue evidence="2">Leaf</tissue>
    </source>
</reference>
<name>A0AAX6GQY8_IRIPA</name>
<comment type="caution">
    <text evidence="2">The sequence shown here is derived from an EMBL/GenBank/DDBJ whole genome shotgun (WGS) entry which is preliminary data.</text>
</comment>
<keyword evidence="3" id="KW-1185">Reference proteome</keyword>
<gene>
    <name evidence="2" type="ORF">M6B38_351140</name>
</gene>
<organism evidence="2 3">
    <name type="scientific">Iris pallida</name>
    <name type="common">Sweet iris</name>
    <dbReference type="NCBI Taxonomy" id="29817"/>
    <lineage>
        <taxon>Eukaryota</taxon>
        <taxon>Viridiplantae</taxon>
        <taxon>Streptophyta</taxon>
        <taxon>Embryophyta</taxon>
        <taxon>Tracheophyta</taxon>
        <taxon>Spermatophyta</taxon>
        <taxon>Magnoliopsida</taxon>
        <taxon>Liliopsida</taxon>
        <taxon>Asparagales</taxon>
        <taxon>Iridaceae</taxon>
        <taxon>Iridoideae</taxon>
        <taxon>Irideae</taxon>
        <taxon>Iris</taxon>
    </lineage>
</organism>
<accession>A0AAX6GQY8</accession>
<dbReference type="Proteomes" id="UP001140949">
    <property type="component" value="Unassembled WGS sequence"/>
</dbReference>
<dbReference type="EMBL" id="JANAVB010017200">
    <property type="protein sequence ID" value="KAJ6830717.1"/>
    <property type="molecule type" value="Genomic_DNA"/>
</dbReference>
<evidence type="ECO:0000313" key="2">
    <source>
        <dbReference type="EMBL" id="KAJ6830717.1"/>
    </source>
</evidence>
<dbReference type="AlphaFoldDB" id="A0AAX6GQY8"/>
<reference evidence="2" key="1">
    <citation type="journal article" date="2023" name="GigaByte">
        <title>Genome assembly of the bearded iris, Iris pallida Lam.</title>
        <authorList>
            <person name="Bruccoleri R.E."/>
            <person name="Oakeley E.J."/>
            <person name="Faust A.M.E."/>
            <person name="Altorfer M."/>
            <person name="Dessus-Babus S."/>
            <person name="Burckhardt D."/>
            <person name="Oertli M."/>
            <person name="Naumann U."/>
            <person name="Petersen F."/>
            <person name="Wong J."/>
        </authorList>
    </citation>
    <scope>NUCLEOTIDE SEQUENCE</scope>
    <source>
        <strain evidence="2">GSM-AAB239-AS_SAM_17_03QT</strain>
    </source>
</reference>
<protein>
    <submittedName>
        <fullName evidence="2">Uncharacterized protein</fullName>
    </submittedName>
</protein>
<sequence length="63" mass="7283">MFPPSHSRTLDPNSKPYSERNKKKKGVEKIDEKFTSKHGGAAAIEWQVIGGPRRLWYLGWHFS</sequence>